<proteinExistence type="predicted"/>
<reference evidence="2" key="1">
    <citation type="journal article" date="2020" name="Nature">
        <title>Giant virus diversity and host interactions through global metagenomics.</title>
        <authorList>
            <person name="Schulz F."/>
            <person name="Roux S."/>
            <person name="Paez-Espino D."/>
            <person name="Jungbluth S."/>
            <person name="Walsh D.A."/>
            <person name="Denef V.J."/>
            <person name="McMahon K.D."/>
            <person name="Konstantinidis K.T."/>
            <person name="Eloe-Fadrosh E.A."/>
            <person name="Kyrpides N.C."/>
            <person name="Woyke T."/>
        </authorList>
    </citation>
    <scope>NUCLEOTIDE SEQUENCE</scope>
    <source>
        <strain evidence="2">GVMAG-M-3300025778-1</strain>
    </source>
</reference>
<name>A0A6C0J8D4_9ZZZZ</name>
<organism evidence="2">
    <name type="scientific">viral metagenome</name>
    <dbReference type="NCBI Taxonomy" id="1070528"/>
    <lineage>
        <taxon>unclassified sequences</taxon>
        <taxon>metagenomes</taxon>
        <taxon>organismal metagenomes</taxon>
    </lineage>
</organism>
<feature type="region of interest" description="Disordered" evidence="1">
    <location>
        <begin position="108"/>
        <end position="130"/>
    </location>
</feature>
<accession>A0A6C0J8D4</accession>
<evidence type="ECO:0000313" key="2">
    <source>
        <dbReference type="EMBL" id="QHT99883.1"/>
    </source>
</evidence>
<dbReference type="AlphaFoldDB" id="A0A6C0J8D4"/>
<dbReference type="EMBL" id="MN740318">
    <property type="protein sequence ID" value="QHT99883.1"/>
    <property type="molecule type" value="Genomic_DNA"/>
</dbReference>
<feature type="compositionally biased region" description="Low complexity" evidence="1">
    <location>
        <begin position="112"/>
        <end position="124"/>
    </location>
</feature>
<protein>
    <submittedName>
        <fullName evidence="2">Uncharacterized protein</fullName>
    </submittedName>
</protein>
<evidence type="ECO:0000256" key="1">
    <source>
        <dbReference type="SAM" id="MobiDB-lite"/>
    </source>
</evidence>
<sequence>MKILFVLLAIAAALLFFYTESFTTECKGLGVPYNDPTQNGQVLRSYTKAECDQLGGNFSQGAYGQCIKPAGGSFSWDCRNETAAAPAATGPAPGMVPSAVAMALPPVPSGPTPTGGDTTTSIPIPGVPPPTMPAAPVGTPTSMPVQGPPMPNQWMSALNQGKLHIQGQVQLD</sequence>